<dbReference type="InterPro" id="IPR006342">
    <property type="entry name" value="FkbM_mtfrase"/>
</dbReference>
<dbReference type="InterPro" id="IPR029063">
    <property type="entry name" value="SAM-dependent_MTases_sf"/>
</dbReference>
<feature type="domain" description="Methyltransferase FkbM" evidence="2">
    <location>
        <begin position="122"/>
        <end position="310"/>
    </location>
</feature>
<keyword evidence="4" id="KW-1185">Reference proteome</keyword>
<gene>
    <name evidence="3" type="ORF">RFI_07252</name>
</gene>
<dbReference type="GO" id="GO:0008168">
    <property type="term" value="F:methyltransferase activity"/>
    <property type="evidence" value="ECO:0007669"/>
    <property type="project" value="UniProtKB-KW"/>
</dbReference>
<feature type="transmembrane region" description="Helical" evidence="1">
    <location>
        <begin position="12"/>
        <end position="33"/>
    </location>
</feature>
<dbReference type="EMBL" id="ASPP01005799">
    <property type="protein sequence ID" value="ETO29869.1"/>
    <property type="molecule type" value="Genomic_DNA"/>
</dbReference>
<keyword evidence="1" id="KW-0812">Transmembrane</keyword>
<proteinExistence type="predicted"/>
<evidence type="ECO:0000256" key="1">
    <source>
        <dbReference type="SAM" id="Phobius"/>
    </source>
</evidence>
<keyword evidence="1" id="KW-1133">Transmembrane helix</keyword>
<evidence type="ECO:0000313" key="3">
    <source>
        <dbReference type="EMBL" id="ETO29869.1"/>
    </source>
</evidence>
<reference evidence="3 4" key="1">
    <citation type="journal article" date="2013" name="Curr. Biol.">
        <title>The Genome of the Foraminiferan Reticulomyxa filosa.</title>
        <authorList>
            <person name="Glockner G."/>
            <person name="Hulsmann N."/>
            <person name="Schleicher M."/>
            <person name="Noegel A.A."/>
            <person name="Eichinger L."/>
            <person name="Gallinger C."/>
            <person name="Pawlowski J."/>
            <person name="Sierra R."/>
            <person name="Euteneuer U."/>
            <person name="Pillet L."/>
            <person name="Moustafa A."/>
            <person name="Platzer M."/>
            <person name="Groth M."/>
            <person name="Szafranski K."/>
            <person name="Schliwa M."/>
        </authorList>
    </citation>
    <scope>NUCLEOTIDE SEQUENCE [LARGE SCALE GENOMIC DNA]</scope>
</reference>
<keyword evidence="3" id="KW-0489">Methyltransferase</keyword>
<evidence type="ECO:0000259" key="2">
    <source>
        <dbReference type="Pfam" id="PF05050"/>
    </source>
</evidence>
<dbReference type="Gene3D" id="3.40.50.150">
    <property type="entry name" value="Vaccinia Virus protein VP39"/>
    <property type="match status" value="1"/>
</dbReference>
<name>X6NVP3_RETFI</name>
<dbReference type="GO" id="GO:0032259">
    <property type="term" value="P:methylation"/>
    <property type="evidence" value="ECO:0007669"/>
    <property type="project" value="UniProtKB-KW"/>
</dbReference>
<sequence length="342" mass="39159">MRFRKEQQRSKTLMNCFIWILVVLFCFLLVVGLDYGVNSAGWMKGSASKKSKYEEEEEARRQLSIAMKEKESKLKEKFRFEFGEVIRKKIGTTDAKLPSDMQALSLLSDVYSSYGEGVNFIQVGACDGEFLASNDPIQKLLQKENWHGVLMEPVPYLFEKLKKNVDSQMFKYKERLYLMNAALSDNDGQQTFYIVNEKFAQEKPDETHALKHQIGSFNKNHIVKHLIKLRRRNELKLEVEDYIQPIGVRSATPGTVVREFFQSGLAVRNGNIDVLLIDAEGYDFVVLKSFMNMPSLKPLIVIYENLHLSEADQISAEALLTSFGYSVWPVGWNSIGVKIADL</sequence>
<dbReference type="AlphaFoldDB" id="X6NVP3"/>
<organism evidence="3 4">
    <name type="scientific">Reticulomyxa filosa</name>
    <dbReference type="NCBI Taxonomy" id="46433"/>
    <lineage>
        <taxon>Eukaryota</taxon>
        <taxon>Sar</taxon>
        <taxon>Rhizaria</taxon>
        <taxon>Retaria</taxon>
        <taxon>Foraminifera</taxon>
        <taxon>Monothalamids</taxon>
        <taxon>Reticulomyxidae</taxon>
        <taxon>Reticulomyxa</taxon>
    </lineage>
</organism>
<dbReference type="Proteomes" id="UP000023152">
    <property type="component" value="Unassembled WGS sequence"/>
</dbReference>
<keyword evidence="1" id="KW-0472">Membrane</keyword>
<comment type="caution">
    <text evidence="3">The sequence shown here is derived from an EMBL/GenBank/DDBJ whole genome shotgun (WGS) entry which is preliminary data.</text>
</comment>
<dbReference type="Pfam" id="PF05050">
    <property type="entry name" value="Methyltransf_21"/>
    <property type="match status" value="1"/>
</dbReference>
<keyword evidence="3" id="KW-0808">Transferase</keyword>
<dbReference type="OrthoDB" id="10267992at2759"/>
<dbReference type="SUPFAM" id="SSF53335">
    <property type="entry name" value="S-adenosyl-L-methionine-dependent methyltransferases"/>
    <property type="match status" value="1"/>
</dbReference>
<accession>X6NVP3</accession>
<evidence type="ECO:0000313" key="4">
    <source>
        <dbReference type="Proteomes" id="UP000023152"/>
    </source>
</evidence>
<protein>
    <submittedName>
        <fullName evidence="3">Methyltransferase FkbM</fullName>
    </submittedName>
</protein>